<name>A0A4Q0MBT6_9HYPH</name>
<dbReference type="PIRSF" id="PIRSF017082">
    <property type="entry name" value="YflP"/>
    <property type="match status" value="1"/>
</dbReference>
<dbReference type="AlphaFoldDB" id="A0A4Q0MBT6"/>
<keyword evidence="2" id="KW-0732">Signal</keyword>
<feature type="signal peptide" evidence="2">
    <location>
        <begin position="1"/>
        <end position="23"/>
    </location>
</feature>
<evidence type="ECO:0000256" key="2">
    <source>
        <dbReference type="SAM" id="SignalP"/>
    </source>
</evidence>
<dbReference type="PANTHER" id="PTHR42928:SF5">
    <property type="entry name" value="BLR1237 PROTEIN"/>
    <property type="match status" value="1"/>
</dbReference>
<reference evidence="3 4" key="1">
    <citation type="submission" date="2018-12" db="EMBL/GenBank/DDBJ databases">
        <title>bacterium Hansschlegelia zhihuaiae S113.</title>
        <authorList>
            <person name="He J."/>
        </authorList>
    </citation>
    <scope>NUCLEOTIDE SEQUENCE [LARGE SCALE GENOMIC DNA]</scope>
    <source>
        <strain evidence="3 4">S 113</strain>
    </source>
</reference>
<gene>
    <name evidence="3" type="ORF">EK403_16530</name>
</gene>
<protein>
    <submittedName>
        <fullName evidence="3">Tripartite tricarboxylate transporter substrate binding protein</fullName>
    </submittedName>
</protein>
<organism evidence="3 4">
    <name type="scientific">Hansschlegelia zhihuaiae</name>
    <dbReference type="NCBI Taxonomy" id="405005"/>
    <lineage>
        <taxon>Bacteria</taxon>
        <taxon>Pseudomonadati</taxon>
        <taxon>Pseudomonadota</taxon>
        <taxon>Alphaproteobacteria</taxon>
        <taxon>Hyphomicrobiales</taxon>
        <taxon>Methylopilaceae</taxon>
        <taxon>Hansschlegelia</taxon>
    </lineage>
</organism>
<dbReference type="InterPro" id="IPR006311">
    <property type="entry name" value="TAT_signal"/>
</dbReference>
<dbReference type="Pfam" id="PF03401">
    <property type="entry name" value="TctC"/>
    <property type="match status" value="1"/>
</dbReference>
<evidence type="ECO:0000256" key="1">
    <source>
        <dbReference type="ARBA" id="ARBA00006987"/>
    </source>
</evidence>
<dbReference type="Proteomes" id="UP000289708">
    <property type="component" value="Unassembled WGS sequence"/>
</dbReference>
<accession>A0A4Q0MBT6</accession>
<proteinExistence type="inferred from homology"/>
<dbReference type="EMBL" id="RYFI01000017">
    <property type="protein sequence ID" value="RXF70788.1"/>
    <property type="molecule type" value="Genomic_DNA"/>
</dbReference>
<evidence type="ECO:0000313" key="3">
    <source>
        <dbReference type="EMBL" id="RXF70788.1"/>
    </source>
</evidence>
<dbReference type="PANTHER" id="PTHR42928">
    <property type="entry name" value="TRICARBOXYLATE-BINDING PROTEIN"/>
    <property type="match status" value="1"/>
</dbReference>
<dbReference type="SUPFAM" id="SSF53850">
    <property type="entry name" value="Periplasmic binding protein-like II"/>
    <property type="match status" value="1"/>
</dbReference>
<comment type="caution">
    <text evidence="3">The sequence shown here is derived from an EMBL/GenBank/DDBJ whole genome shotgun (WGS) entry which is preliminary data.</text>
</comment>
<evidence type="ECO:0000313" key="4">
    <source>
        <dbReference type="Proteomes" id="UP000289708"/>
    </source>
</evidence>
<dbReference type="PROSITE" id="PS51318">
    <property type="entry name" value="TAT"/>
    <property type="match status" value="1"/>
</dbReference>
<sequence>MEMMRRRTFLSLGAGALAAPALARTSWAAADAWPNGPVQITVPFPPGSASDILSRAMGAHMSEAIRQPVIIDNRPGAGGTIGTDVVAKAKPDGQTLLMATAAHTITAVTYRKLPFDAKKDFSPAILLTTMPLLLVVHPSVKANSVKELVALAKAEPGKISFASSGVGTSHQMASELLKVMAGVDIVHVPYRGSAPAQLDLTAGRVDMMFDNIVASINQVRAGKLKPLAVSSKERSKALPDVPTMGESGYPDFDVSAWFGLMAPAGTPDAVIQKVAAVSADAVKSPDVTKLFVGDGAVVAAKPAADFQAMLDADYERWDAVARERNIQVD</sequence>
<dbReference type="OrthoDB" id="7250490at2"/>
<dbReference type="Gene3D" id="3.40.190.10">
    <property type="entry name" value="Periplasmic binding protein-like II"/>
    <property type="match status" value="1"/>
</dbReference>
<comment type="similarity">
    <text evidence="1">Belongs to the UPF0065 (bug) family.</text>
</comment>
<dbReference type="CDD" id="cd13578">
    <property type="entry name" value="PBP2_Bug27"/>
    <property type="match status" value="1"/>
</dbReference>
<dbReference type="InterPro" id="IPR005064">
    <property type="entry name" value="BUG"/>
</dbReference>
<feature type="chain" id="PRO_5020751133" evidence="2">
    <location>
        <begin position="24"/>
        <end position="329"/>
    </location>
</feature>
<dbReference type="Gene3D" id="3.40.190.150">
    <property type="entry name" value="Bordetella uptake gene, domain 1"/>
    <property type="match status" value="1"/>
</dbReference>
<keyword evidence="4" id="KW-1185">Reference proteome</keyword>
<dbReference type="InterPro" id="IPR042100">
    <property type="entry name" value="Bug_dom1"/>
</dbReference>